<dbReference type="Pfam" id="PF00501">
    <property type="entry name" value="AMP-binding"/>
    <property type="match status" value="1"/>
</dbReference>
<dbReference type="Gene3D" id="3.40.50.12780">
    <property type="entry name" value="N-terminal domain of ligase-like"/>
    <property type="match status" value="1"/>
</dbReference>
<dbReference type="PROSITE" id="PS00455">
    <property type="entry name" value="AMP_BINDING"/>
    <property type="match status" value="1"/>
</dbReference>
<dbReference type="InterPro" id="IPR020845">
    <property type="entry name" value="AMP-binding_CS"/>
</dbReference>
<organism evidence="7 8">
    <name type="scientific">Sulfobacillus benefaciens</name>
    <dbReference type="NCBI Taxonomy" id="453960"/>
    <lineage>
        <taxon>Bacteria</taxon>
        <taxon>Bacillati</taxon>
        <taxon>Bacillota</taxon>
        <taxon>Clostridia</taxon>
        <taxon>Eubacteriales</taxon>
        <taxon>Clostridiales Family XVII. Incertae Sedis</taxon>
        <taxon>Sulfobacillus</taxon>
    </lineage>
</organism>
<dbReference type="InterPro" id="IPR042099">
    <property type="entry name" value="ANL_N_sf"/>
</dbReference>
<feature type="domain" description="AMP-dependent synthetase/ligase" evidence="5">
    <location>
        <begin position="30"/>
        <end position="367"/>
    </location>
</feature>
<dbReference type="AlphaFoldDB" id="A0A2T2WS10"/>
<reference evidence="7 8" key="1">
    <citation type="journal article" date="2014" name="BMC Genomics">
        <title>Comparison of environmental and isolate Sulfobacillus genomes reveals diverse carbon, sulfur, nitrogen, and hydrogen metabolisms.</title>
        <authorList>
            <person name="Justice N.B."/>
            <person name="Norman A."/>
            <person name="Brown C.T."/>
            <person name="Singh A."/>
            <person name="Thomas B.C."/>
            <person name="Banfield J.F."/>
        </authorList>
    </citation>
    <scope>NUCLEOTIDE SEQUENCE [LARGE SCALE GENOMIC DNA]</scope>
    <source>
        <strain evidence="7">AMDSBA1</strain>
    </source>
</reference>
<dbReference type="EMBL" id="PXYT01000062">
    <property type="protein sequence ID" value="PSR25026.1"/>
    <property type="molecule type" value="Genomic_DNA"/>
</dbReference>
<dbReference type="InterPro" id="IPR025110">
    <property type="entry name" value="AMP-bd_C"/>
</dbReference>
<evidence type="ECO:0000313" key="7">
    <source>
        <dbReference type="EMBL" id="PSR25026.1"/>
    </source>
</evidence>
<keyword evidence="3" id="KW-0276">Fatty acid metabolism</keyword>
<evidence type="ECO:0000259" key="5">
    <source>
        <dbReference type="Pfam" id="PF00501"/>
    </source>
</evidence>
<dbReference type="Pfam" id="PF13193">
    <property type="entry name" value="AMP-binding_C"/>
    <property type="match status" value="1"/>
</dbReference>
<sequence>MVSQLIIEAGTKYPHQGIWQNNEFTPYPLVLSRVLKLSNSLHRMGIGPNSVVGVLDANSLRFLELHYALAATGAIMHPLNFRLSLNDLEYTIRKAQDTWLIVGPEFSSLADTLKSLIPRQIFMPTQYENLIAQGDEKFPDVQLKESDPFSIGFTTGTTGRPRAVVYRHRDVLLSSWQVVHHLAIHDSSARLKPEDTMLCLIPFAHAHGWGIPFMAPYIGASLVLSQNLSPHDQVETIIRNHVTWANMVPTQLYRLLEALPGPLDDTLKVLVGGSALTHGLAKKALSFGLKLAAVYGGADQLASAISTVPLQSDLLPSDNEILLTQRLMALPGVEIEIRDDSSLPLSPSSAHAGEIWVKSPWIPTEYLHDPTSTEKSFRDGWFATGDLGIGSEDGTILVVDRLQEAIKSGGEWIAVNLLETILSEIDGIDQVSILAKSDPKWGERPVAVVQTRHFVEPEVITAYLTRQVESGRIPKFWIPDHIFYIKEMPLTSAGKIHKQNLAAKLDMLSRDPRD</sequence>
<comment type="caution">
    <text evidence="7">The sequence shown here is derived from an EMBL/GenBank/DDBJ whole genome shotgun (WGS) entry which is preliminary data.</text>
</comment>
<dbReference type="PANTHER" id="PTHR43859">
    <property type="entry name" value="ACYL-ACTIVATING ENZYME"/>
    <property type="match status" value="1"/>
</dbReference>
<feature type="domain" description="AMP-binding enzyme C-terminal" evidence="6">
    <location>
        <begin position="418"/>
        <end position="495"/>
    </location>
</feature>
<dbReference type="GO" id="GO:0006631">
    <property type="term" value="P:fatty acid metabolic process"/>
    <property type="evidence" value="ECO:0007669"/>
    <property type="project" value="UniProtKB-KW"/>
</dbReference>
<keyword evidence="2" id="KW-0436">Ligase</keyword>
<dbReference type="InterPro" id="IPR000873">
    <property type="entry name" value="AMP-dep_synth/lig_dom"/>
</dbReference>
<dbReference type="Proteomes" id="UP000242699">
    <property type="component" value="Unassembled WGS sequence"/>
</dbReference>
<dbReference type="InterPro" id="IPR045851">
    <property type="entry name" value="AMP-bd_C_sf"/>
</dbReference>
<protein>
    <submittedName>
        <fullName evidence="7">AMP-dependent synthetase</fullName>
    </submittedName>
</protein>
<dbReference type="PANTHER" id="PTHR43859:SF4">
    <property type="entry name" value="BUTANOATE--COA LIGASE AAE1-RELATED"/>
    <property type="match status" value="1"/>
</dbReference>
<gene>
    <name evidence="7" type="ORF">C7B43_17765</name>
</gene>
<accession>A0A2T2WS10</accession>
<evidence type="ECO:0000256" key="2">
    <source>
        <dbReference type="ARBA" id="ARBA00022598"/>
    </source>
</evidence>
<name>A0A2T2WS10_9FIRM</name>
<evidence type="ECO:0000313" key="8">
    <source>
        <dbReference type="Proteomes" id="UP000242699"/>
    </source>
</evidence>
<dbReference type="GO" id="GO:0016874">
    <property type="term" value="F:ligase activity"/>
    <property type="evidence" value="ECO:0007669"/>
    <property type="project" value="UniProtKB-KW"/>
</dbReference>
<proteinExistence type="inferred from homology"/>
<evidence type="ECO:0000259" key="6">
    <source>
        <dbReference type="Pfam" id="PF13193"/>
    </source>
</evidence>
<comment type="similarity">
    <text evidence="1">Belongs to the ATP-dependent AMP-binding enzyme family.</text>
</comment>
<evidence type="ECO:0000256" key="3">
    <source>
        <dbReference type="ARBA" id="ARBA00022832"/>
    </source>
</evidence>
<evidence type="ECO:0000256" key="4">
    <source>
        <dbReference type="ARBA" id="ARBA00023098"/>
    </source>
</evidence>
<dbReference type="SUPFAM" id="SSF56801">
    <property type="entry name" value="Acetyl-CoA synthetase-like"/>
    <property type="match status" value="1"/>
</dbReference>
<dbReference type="Gene3D" id="3.30.300.30">
    <property type="match status" value="1"/>
</dbReference>
<keyword evidence="4" id="KW-0443">Lipid metabolism</keyword>
<evidence type="ECO:0000256" key="1">
    <source>
        <dbReference type="ARBA" id="ARBA00006432"/>
    </source>
</evidence>